<dbReference type="Proteomes" id="UP000240624">
    <property type="component" value="Unassembled WGS sequence"/>
</dbReference>
<gene>
    <name evidence="1" type="ORF">CLV79_10259</name>
    <name evidence="2" type="ORF">LOS8367_01143</name>
</gene>
<keyword evidence="4" id="KW-1185">Reference proteome</keyword>
<proteinExistence type="predicted"/>
<evidence type="ECO:0000313" key="2">
    <source>
        <dbReference type="EMBL" id="SLN31461.1"/>
    </source>
</evidence>
<dbReference type="Pfam" id="PF07311">
    <property type="entry name" value="Dodecin"/>
    <property type="match status" value="1"/>
</dbReference>
<dbReference type="Gene3D" id="3.30.1660.10">
    <property type="entry name" value="Flavin-binding protein dodecin"/>
    <property type="match status" value="1"/>
</dbReference>
<dbReference type="EMBL" id="PYGB01000002">
    <property type="protein sequence ID" value="PSK87579.1"/>
    <property type="molecule type" value="Genomic_DNA"/>
</dbReference>
<dbReference type="OrthoDB" id="9805449at2"/>
<evidence type="ECO:0000313" key="1">
    <source>
        <dbReference type="EMBL" id="PSK87579.1"/>
    </source>
</evidence>
<name>A0A1X6YU42_9RHOB</name>
<dbReference type="InterPro" id="IPR036694">
    <property type="entry name" value="Dodecin-like_sf"/>
</dbReference>
<evidence type="ECO:0000313" key="4">
    <source>
        <dbReference type="Proteomes" id="UP000240624"/>
    </source>
</evidence>
<dbReference type="SUPFAM" id="SSF89807">
    <property type="entry name" value="Dodecin-like"/>
    <property type="match status" value="1"/>
</dbReference>
<organism evidence="2 3">
    <name type="scientific">Limimaricola soesokkakensis</name>
    <dbReference type="NCBI Taxonomy" id="1343159"/>
    <lineage>
        <taxon>Bacteria</taxon>
        <taxon>Pseudomonadati</taxon>
        <taxon>Pseudomonadota</taxon>
        <taxon>Alphaproteobacteria</taxon>
        <taxon>Rhodobacterales</taxon>
        <taxon>Paracoccaceae</taxon>
        <taxon>Limimaricola</taxon>
    </lineage>
</organism>
<dbReference type="PANTHER" id="PTHR39324:SF1">
    <property type="entry name" value="CALCIUM DODECIN"/>
    <property type="match status" value="1"/>
</dbReference>
<sequence>MSVAKVTEIIAASPDSFDDAVKKGIERASETLSGITSAWVSEQKVAVEGGRITEYRVAMRVTFILED</sequence>
<dbReference type="RefSeq" id="WP_085895531.1">
    <property type="nucleotide sequence ID" value="NZ_CAXPGX010000066.1"/>
</dbReference>
<dbReference type="InterPro" id="IPR025543">
    <property type="entry name" value="Dodecin-like"/>
</dbReference>
<dbReference type="PANTHER" id="PTHR39324">
    <property type="entry name" value="CALCIUM DODECIN"/>
    <property type="match status" value="1"/>
</dbReference>
<protein>
    <recommendedName>
        <fullName evidence="5">Dodecin</fullName>
    </recommendedName>
</protein>
<dbReference type="AlphaFoldDB" id="A0A1X6YU42"/>
<accession>A0A1X6YU42</accession>
<evidence type="ECO:0008006" key="5">
    <source>
        <dbReference type="Google" id="ProtNLM"/>
    </source>
</evidence>
<dbReference type="InterPro" id="IPR009923">
    <property type="entry name" value="Dodecin"/>
</dbReference>
<evidence type="ECO:0000313" key="3">
    <source>
        <dbReference type="Proteomes" id="UP000193495"/>
    </source>
</evidence>
<dbReference type="EMBL" id="FWFY01000003">
    <property type="protein sequence ID" value="SLN31461.1"/>
    <property type="molecule type" value="Genomic_DNA"/>
</dbReference>
<reference evidence="2 3" key="1">
    <citation type="submission" date="2017-03" db="EMBL/GenBank/DDBJ databases">
        <authorList>
            <person name="Afonso C.L."/>
            <person name="Miller P.J."/>
            <person name="Scott M.A."/>
            <person name="Spackman E."/>
            <person name="Goraichik I."/>
            <person name="Dimitrov K.M."/>
            <person name="Suarez D.L."/>
            <person name="Swayne D.E."/>
        </authorList>
    </citation>
    <scope>NUCLEOTIDE SEQUENCE [LARGE SCALE GENOMIC DNA]</scope>
    <source>
        <strain evidence="2 3">CECT 8367</strain>
    </source>
</reference>
<dbReference type="Proteomes" id="UP000193495">
    <property type="component" value="Unassembled WGS sequence"/>
</dbReference>
<reference evidence="1 4" key="2">
    <citation type="submission" date="2018-03" db="EMBL/GenBank/DDBJ databases">
        <title>Genomic Encyclopedia of Archaeal and Bacterial Type Strains, Phase II (KMG-II): from individual species to whole genera.</title>
        <authorList>
            <person name="Goeker M."/>
        </authorList>
    </citation>
    <scope>NUCLEOTIDE SEQUENCE [LARGE SCALE GENOMIC DNA]</scope>
    <source>
        <strain evidence="1 4">DSM 29956</strain>
    </source>
</reference>